<keyword evidence="6" id="KW-1185">Reference proteome</keyword>
<dbReference type="SMART" id="SM00490">
    <property type="entry name" value="HELICc"/>
    <property type="match status" value="1"/>
</dbReference>
<evidence type="ECO:0008006" key="7">
    <source>
        <dbReference type="Google" id="ProtNLM"/>
    </source>
</evidence>
<reference evidence="5 6" key="1">
    <citation type="submission" date="2013-04" db="EMBL/GenBank/DDBJ databases">
        <title>Complete genome sequence of F116-like bacteriophages.</title>
        <authorList>
            <person name="Lammens E.A."/>
            <person name="Lavigne R."/>
        </authorList>
    </citation>
    <scope>NUCLEOTIDE SEQUENCE [LARGE SCALE GENOMIC DNA]</scope>
    <source>
        <strain evidence="5">LKA5</strain>
    </source>
</reference>
<feature type="domain" description="Helicase ATP-binding" evidence="3">
    <location>
        <begin position="115"/>
        <end position="280"/>
    </location>
</feature>
<evidence type="ECO:0000256" key="2">
    <source>
        <dbReference type="SAM" id="MobiDB-lite"/>
    </source>
</evidence>
<dbReference type="Pfam" id="PF00176">
    <property type="entry name" value="SNF2-rel_dom"/>
    <property type="match status" value="1"/>
</dbReference>
<dbReference type="Pfam" id="PF00271">
    <property type="entry name" value="Helicase_C"/>
    <property type="match status" value="1"/>
</dbReference>
<dbReference type="Gene3D" id="3.40.50.10810">
    <property type="entry name" value="Tandem AAA-ATPase domain"/>
    <property type="match status" value="1"/>
</dbReference>
<name>A0A0U1UNQ7_9CAUD</name>
<protein>
    <recommendedName>
        <fullName evidence="7">Helicase</fullName>
    </recommendedName>
</protein>
<dbReference type="InterPro" id="IPR038718">
    <property type="entry name" value="SNF2-like_sf"/>
</dbReference>
<organism evidence="5 6">
    <name type="scientific">Pseudomonas phage LKA5</name>
    <dbReference type="NCBI Taxonomy" id="1327940"/>
    <lineage>
        <taxon>Viruses</taxon>
        <taxon>Duplodnaviria</taxon>
        <taxon>Heunggongvirae</taxon>
        <taxon>Uroviricota</taxon>
        <taxon>Caudoviricetes</taxon>
        <taxon>Hollowayvirus</taxon>
        <taxon>Hollowayvirus LKA5</taxon>
    </lineage>
</organism>
<proteinExistence type="predicted"/>
<dbReference type="GO" id="GO:0006281">
    <property type="term" value="P:DNA repair"/>
    <property type="evidence" value="ECO:0007669"/>
    <property type="project" value="TreeGrafter"/>
</dbReference>
<dbReference type="GO" id="GO:0031297">
    <property type="term" value="P:replication fork processing"/>
    <property type="evidence" value="ECO:0007669"/>
    <property type="project" value="TreeGrafter"/>
</dbReference>
<evidence type="ECO:0000256" key="1">
    <source>
        <dbReference type="ARBA" id="ARBA00022801"/>
    </source>
</evidence>
<keyword evidence="1" id="KW-0378">Hydrolase</keyword>
<dbReference type="InterPro" id="IPR001650">
    <property type="entry name" value="Helicase_C-like"/>
</dbReference>
<accession>A0A0U1UNQ7</accession>
<dbReference type="PANTHER" id="PTHR45766:SF6">
    <property type="entry name" value="SWI_SNF-RELATED MATRIX-ASSOCIATED ACTIN-DEPENDENT REGULATOR OF CHROMATIN SUBFAMILY A-LIKE PROTEIN 1"/>
    <property type="match status" value="1"/>
</dbReference>
<dbReference type="InterPro" id="IPR014001">
    <property type="entry name" value="Helicase_ATP-bd"/>
</dbReference>
<dbReference type="SUPFAM" id="SSF52540">
    <property type="entry name" value="P-loop containing nucleoside triphosphate hydrolases"/>
    <property type="match status" value="2"/>
</dbReference>
<evidence type="ECO:0000259" key="3">
    <source>
        <dbReference type="PROSITE" id="PS51192"/>
    </source>
</evidence>
<evidence type="ECO:0000313" key="5">
    <source>
        <dbReference type="EMBL" id="AGR46357.1"/>
    </source>
</evidence>
<dbReference type="InterPro" id="IPR027417">
    <property type="entry name" value="P-loop_NTPase"/>
</dbReference>
<dbReference type="EMBL" id="KC900378">
    <property type="protein sequence ID" value="AGR46357.1"/>
    <property type="molecule type" value="Genomic_DNA"/>
</dbReference>
<dbReference type="InterPro" id="IPR049730">
    <property type="entry name" value="SNF2/RAD54-like_C"/>
</dbReference>
<evidence type="ECO:0000259" key="4">
    <source>
        <dbReference type="PROSITE" id="PS51194"/>
    </source>
</evidence>
<dbReference type="GO" id="GO:0005524">
    <property type="term" value="F:ATP binding"/>
    <property type="evidence" value="ECO:0007669"/>
    <property type="project" value="InterPro"/>
</dbReference>
<dbReference type="PROSITE" id="PS51192">
    <property type="entry name" value="HELICASE_ATP_BIND_1"/>
    <property type="match status" value="1"/>
</dbReference>
<evidence type="ECO:0000313" key="6">
    <source>
        <dbReference type="Proteomes" id="UP000225231"/>
    </source>
</evidence>
<feature type="region of interest" description="Disordered" evidence="2">
    <location>
        <begin position="569"/>
        <end position="588"/>
    </location>
</feature>
<gene>
    <name evidence="5" type="ORF">LKA5_01.3</name>
</gene>
<dbReference type="Proteomes" id="UP000225231">
    <property type="component" value="Segment"/>
</dbReference>
<dbReference type="PANTHER" id="PTHR45766">
    <property type="entry name" value="DNA ANNEALING HELICASE AND ENDONUCLEASE ZRANB3 FAMILY MEMBER"/>
    <property type="match status" value="1"/>
</dbReference>
<dbReference type="InterPro" id="IPR000330">
    <property type="entry name" value="SNF2_N"/>
</dbReference>
<dbReference type="PROSITE" id="PS51194">
    <property type="entry name" value="HELICASE_CTER"/>
    <property type="match status" value="1"/>
</dbReference>
<feature type="domain" description="Helicase C-terminal" evidence="4">
    <location>
        <begin position="396"/>
        <end position="556"/>
    </location>
</feature>
<dbReference type="CDD" id="cd18793">
    <property type="entry name" value="SF2_C_SNF"/>
    <property type="match status" value="1"/>
</dbReference>
<dbReference type="GO" id="GO:0016787">
    <property type="term" value="F:hydrolase activity"/>
    <property type="evidence" value="ECO:0007669"/>
    <property type="project" value="UniProtKB-KW"/>
</dbReference>
<dbReference type="SMART" id="SM00487">
    <property type="entry name" value="DEXDc"/>
    <property type="match status" value="1"/>
</dbReference>
<sequence>MTSTTYGRIVYNGRYWRITCEPQVRARLKRVFPRVPQAPGEHIDLLGSPENSRELLWFLQRYPMEIDTDAQESLKQLAQQHHQMEQNLAELVAGRMPLPAFKLAKPPREYQRFAGAQVTIRGGLLLADDLGLGKTITGICPMAEPGNLPAVVVYPAALPNHWPEKLAEFAPNLRVHHIRKGQPYPLVRQPRQRIPDLWDTLPDVILVSYHKLRGWADVLGEIVQYVVFEECQQLRNPSSNIYQACEYLAGQARLRMGLTATPIYNYGSEFYHVVNPLIPDCLGSYDEFLREWCVGGSVGEKPRLKDAEQFGAYLRREGIMLRRTRAEVGRELPALSKIPHEIESDGAALERITGDAVALAKTILAHNEAYRGEKMRAAGEFDQLVRQATGVAKAPYVAEFVRLLLESGQQVLLFGWHREVYSIWREKLADYNPVMYTGTESPKEKQAAKDAFVAGDSRLMLISLRAGAGIDGLQHACSTVVFGELDWSPGVHEQCIGRIHRDGQREPVQAFFLISNEGSDPIVSDVLGVKLEQIEGVRNPGEHLVERRDLGENQLRQLAQRFLADHGVKVPRTSHPTPIHQQPPFELT</sequence>
<dbReference type="Gene3D" id="3.40.50.300">
    <property type="entry name" value="P-loop containing nucleotide triphosphate hydrolases"/>
    <property type="match status" value="1"/>
</dbReference>